<dbReference type="PANTHER" id="PTHR30469">
    <property type="entry name" value="MULTIDRUG RESISTANCE PROTEIN MDTA"/>
    <property type="match status" value="1"/>
</dbReference>
<dbReference type="Pfam" id="PF25954">
    <property type="entry name" value="Beta-barrel_RND_2"/>
    <property type="match status" value="1"/>
</dbReference>
<evidence type="ECO:0000313" key="5">
    <source>
        <dbReference type="Proteomes" id="UP000823862"/>
    </source>
</evidence>
<dbReference type="Proteomes" id="UP000823862">
    <property type="component" value="Unassembled WGS sequence"/>
</dbReference>
<dbReference type="Gene3D" id="2.40.420.20">
    <property type="match status" value="1"/>
</dbReference>
<evidence type="ECO:0000259" key="3">
    <source>
        <dbReference type="Pfam" id="PF25967"/>
    </source>
</evidence>
<comment type="caution">
    <text evidence="4">The sequence shown here is derived from an EMBL/GenBank/DDBJ whole genome shotgun (WGS) entry which is preliminary data.</text>
</comment>
<name>A0A9D2HTS0_9BACE</name>
<evidence type="ECO:0000256" key="1">
    <source>
        <dbReference type="ARBA" id="ARBA00009477"/>
    </source>
</evidence>
<dbReference type="GO" id="GO:0015562">
    <property type="term" value="F:efflux transmembrane transporter activity"/>
    <property type="evidence" value="ECO:0007669"/>
    <property type="project" value="TreeGrafter"/>
</dbReference>
<dbReference type="GO" id="GO:1990281">
    <property type="term" value="C:efflux pump complex"/>
    <property type="evidence" value="ECO:0007669"/>
    <property type="project" value="TreeGrafter"/>
</dbReference>
<gene>
    <name evidence="4" type="ORF">H9950_02945</name>
</gene>
<sequence length="343" mass="37211">MKQSNQAITWLLLPLILVGCSQDEQGAGIVQEAVRVKTQRIEAVPLEKTNTFSGTVEEKNGTALSFATAGTIRTLNIHLGDRVSKGQLIGTLDDTSARNSHAAAQATLAQAEDAYHRMKELYDKGSLPEIRWVETQSKLQQARSMEAVARKQMEDCRLTAPYDGVIAEKTGETGQNVLPGFAVARLVTTTGQQVRIAVPEAEIGRIREGQQASIRVPAAGGKTYTGTVVERGIRADALSRSYPVKLRVDDADSELLPGMVAEVSLWPADGETACILPLHIVQLDERNRNFVWVNREGKAEQRFITCGDFAGDGVIVTQGLQPGDIVIVKGQHKVCNGTVINEE</sequence>
<dbReference type="PROSITE" id="PS51257">
    <property type="entry name" value="PROKAR_LIPOPROTEIN"/>
    <property type="match status" value="1"/>
</dbReference>
<dbReference type="EMBL" id="DWZI01000016">
    <property type="protein sequence ID" value="HJA85149.1"/>
    <property type="molecule type" value="Genomic_DNA"/>
</dbReference>
<reference evidence="4" key="2">
    <citation type="submission" date="2021-04" db="EMBL/GenBank/DDBJ databases">
        <authorList>
            <person name="Gilroy R."/>
        </authorList>
    </citation>
    <scope>NUCLEOTIDE SEQUENCE</scope>
    <source>
        <strain evidence="4">ChiHjej12B11-9795</strain>
    </source>
</reference>
<evidence type="ECO:0000259" key="2">
    <source>
        <dbReference type="Pfam" id="PF25954"/>
    </source>
</evidence>
<dbReference type="AlphaFoldDB" id="A0A9D2HTS0"/>
<dbReference type="InterPro" id="IPR058792">
    <property type="entry name" value="Beta-barrel_RND_2"/>
</dbReference>
<dbReference type="Gene3D" id="2.40.50.100">
    <property type="match status" value="1"/>
</dbReference>
<dbReference type="SUPFAM" id="SSF111369">
    <property type="entry name" value="HlyD-like secretion proteins"/>
    <property type="match status" value="1"/>
</dbReference>
<dbReference type="NCBIfam" id="TIGR01730">
    <property type="entry name" value="RND_mfp"/>
    <property type="match status" value="1"/>
</dbReference>
<organism evidence="4 5">
    <name type="scientific">Candidatus Bacteroides avicola</name>
    <dbReference type="NCBI Taxonomy" id="2838468"/>
    <lineage>
        <taxon>Bacteria</taxon>
        <taxon>Pseudomonadati</taxon>
        <taxon>Bacteroidota</taxon>
        <taxon>Bacteroidia</taxon>
        <taxon>Bacteroidales</taxon>
        <taxon>Bacteroidaceae</taxon>
        <taxon>Bacteroides</taxon>
    </lineage>
</organism>
<feature type="domain" description="CusB-like beta-barrel" evidence="2">
    <location>
        <begin position="194"/>
        <end position="265"/>
    </location>
</feature>
<dbReference type="Pfam" id="PF25967">
    <property type="entry name" value="RND-MFP_C"/>
    <property type="match status" value="1"/>
</dbReference>
<evidence type="ECO:0000313" key="4">
    <source>
        <dbReference type="EMBL" id="HJA85149.1"/>
    </source>
</evidence>
<proteinExistence type="inferred from homology"/>
<comment type="similarity">
    <text evidence="1">Belongs to the membrane fusion protein (MFP) (TC 8.A.1) family.</text>
</comment>
<reference evidence="4" key="1">
    <citation type="journal article" date="2021" name="PeerJ">
        <title>Extensive microbial diversity within the chicken gut microbiome revealed by metagenomics and culture.</title>
        <authorList>
            <person name="Gilroy R."/>
            <person name="Ravi A."/>
            <person name="Getino M."/>
            <person name="Pursley I."/>
            <person name="Horton D.L."/>
            <person name="Alikhan N.F."/>
            <person name="Baker D."/>
            <person name="Gharbi K."/>
            <person name="Hall N."/>
            <person name="Watson M."/>
            <person name="Adriaenssens E.M."/>
            <person name="Foster-Nyarko E."/>
            <person name="Jarju S."/>
            <person name="Secka A."/>
            <person name="Antonio M."/>
            <person name="Oren A."/>
            <person name="Chaudhuri R.R."/>
            <person name="La Ragione R."/>
            <person name="Hildebrand F."/>
            <person name="Pallen M.J."/>
        </authorList>
    </citation>
    <scope>NUCLEOTIDE SEQUENCE</scope>
    <source>
        <strain evidence="4">ChiHjej12B11-9795</strain>
    </source>
</reference>
<feature type="domain" description="Multidrug resistance protein MdtA-like C-terminal permuted SH3" evidence="3">
    <location>
        <begin position="273"/>
        <end position="331"/>
    </location>
</feature>
<dbReference type="InterPro" id="IPR006143">
    <property type="entry name" value="RND_pump_MFP"/>
</dbReference>
<dbReference type="InterPro" id="IPR058627">
    <property type="entry name" value="MdtA-like_C"/>
</dbReference>
<accession>A0A9D2HTS0</accession>
<protein>
    <submittedName>
        <fullName evidence="4">Efflux RND transporter periplasmic adaptor subunit</fullName>
    </submittedName>
</protein>
<dbReference type="PANTHER" id="PTHR30469:SF20">
    <property type="entry name" value="EFFLUX RND TRANSPORTER PERIPLASMIC ADAPTOR SUBUNIT"/>
    <property type="match status" value="1"/>
</dbReference>
<dbReference type="Gene3D" id="2.40.30.170">
    <property type="match status" value="1"/>
</dbReference>